<feature type="transmembrane region" description="Helical" evidence="2">
    <location>
        <begin position="6"/>
        <end position="33"/>
    </location>
</feature>
<keyword evidence="2" id="KW-0472">Membrane</keyword>
<reference evidence="3 4" key="1">
    <citation type="submission" date="2018-06" db="EMBL/GenBank/DDBJ databases">
        <title>Genomic Encyclopedia of Archaeal and Bacterial Type Strains, Phase II (KMG-II): from individual species to whole genera.</title>
        <authorList>
            <person name="Goeker M."/>
        </authorList>
    </citation>
    <scope>NUCLEOTIDE SEQUENCE [LARGE SCALE GENOMIC DNA]</scope>
    <source>
        <strain evidence="3 4">ATCC BAA-1881</strain>
    </source>
</reference>
<dbReference type="RefSeq" id="WP_174843907.1">
    <property type="nucleotide sequence ID" value="NZ_BIFX01000001.1"/>
</dbReference>
<keyword evidence="2" id="KW-1133">Transmembrane helix</keyword>
<proteinExistence type="predicted"/>
<evidence type="ECO:0000313" key="3">
    <source>
        <dbReference type="EMBL" id="PZW22172.1"/>
    </source>
</evidence>
<evidence type="ECO:0000256" key="2">
    <source>
        <dbReference type="SAM" id="Phobius"/>
    </source>
</evidence>
<comment type="caution">
    <text evidence="3">The sequence shown here is derived from an EMBL/GenBank/DDBJ whole genome shotgun (WGS) entry which is preliminary data.</text>
</comment>
<accession>A0A326TYJ7</accession>
<feature type="compositionally biased region" description="Pro residues" evidence="1">
    <location>
        <begin position="91"/>
        <end position="100"/>
    </location>
</feature>
<keyword evidence="2" id="KW-0812">Transmembrane</keyword>
<keyword evidence="4" id="KW-1185">Reference proteome</keyword>
<sequence length="100" mass="11132">MITKDIFAVLMIVSIVGGLLGLLIAILMTVSFWKIFEKAGFSGALALIIAFIPLANIIMLLWFAFTEWPIEQELQLYRAGTQPNSSHPSYTPTPPYPPQH</sequence>
<feature type="transmembrane region" description="Helical" evidence="2">
    <location>
        <begin position="45"/>
        <end position="65"/>
    </location>
</feature>
<evidence type="ECO:0000256" key="1">
    <source>
        <dbReference type="SAM" id="MobiDB-lite"/>
    </source>
</evidence>
<dbReference type="EMBL" id="QKUF01000035">
    <property type="protein sequence ID" value="PZW22172.1"/>
    <property type="molecule type" value="Genomic_DNA"/>
</dbReference>
<protein>
    <submittedName>
        <fullName evidence="3">Uncharacterized protein</fullName>
    </submittedName>
</protein>
<feature type="region of interest" description="Disordered" evidence="1">
    <location>
        <begin position="81"/>
        <end position="100"/>
    </location>
</feature>
<gene>
    <name evidence="3" type="ORF">EI42_05573</name>
</gene>
<organism evidence="3 4">
    <name type="scientific">Thermosporothrix hazakensis</name>
    <dbReference type="NCBI Taxonomy" id="644383"/>
    <lineage>
        <taxon>Bacteria</taxon>
        <taxon>Bacillati</taxon>
        <taxon>Chloroflexota</taxon>
        <taxon>Ktedonobacteria</taxon>
        <taxon>Ktedonobacterales</taxon>
        <taxon>Thermosporotrichaceae</taxon>
        <taxon>Thermosporothrix</taxon>
    </lineage>
</organism>
<name>A0A326TYJ7_THEHA</name>
<dbReference type="AlphaFoldDB" id="A0A326TYJ7"/>
<dbReference type="Proteomes" id="UP000248806">
    <property type="component" value="Unassembled WGS sequence"/>
</dbReference>
<evidence type="ECO:0000313" key="4">
    <source>
        <dbReference type="Proteomes" id="UP000248806"/>
    </source>
</evidence>